<evidence type="ECO:0000256" key="4">
    <source>
        <dbReference type="ARBA" id="ARBA00022840"/>
    </source>
</evidence>
<evidence type="ECO:0000256" key="1">
    <source>
        <dbReference type="ARBA" id="ARBA00022737"/>
    </source>
</evidence>
<dbReference type="InterPro" id="IPR002182">
    <property type="entry name" value="NB-ARC"/>
</dbReference>
<dbReference type="GO" id="GO:0005524">
    <property type="term" value="F:ATP binding"/>
    <property type="evidence" value="ECO:0007669"/>
    <property type="project" value="UniProtKB-KW"/>
</dbReference>
<dbReference type="PANTHER" id="PTHR36766">
    <property type="entry name" value="PLANT BROAD-SPECTRUM MILDEW RESISTANCE PROTEIN RPW8"/>
    <property type="match status" value="1"/>
</dbReference>
<sequence>MAEAVFKVVLENLSSLAATELGTLLGFNGEKKKLHNMFTAIKAKFQDAEEKQFSNEAIKDWLGKLTDASYELDDVLEECAYEELWLEYEVKCCLSEMVDLEKQHLSNTSSIMRRSASRKKYLLVLDDVWEDKPYNWERLKFVLACGAKGSSILVTTHLSEVATIMRTIMHPPHELTKLSNKDYWELLKD</sequence>
<feature type="domain" description="Disease resistance N-terminal" evidence="6">
    <location>
        <begin position="7"/>
        <end position="87"/>
    </location>
</feature>
<dbReference type="PANTHER" id="PTHR36766:SF42">
    <property type="entry name" value="NB-ARC DOMAIN DISEASE RESISTANCE PROTEIN"/>
    <property type="match status" value="1"/>
</dbReference>
<dbReference type="GO" id="GO:0043531">
    <property type="term" value="F:ADP binding"/>
    <property type="evidence" value="ECO:0007669"/>
    <property type="project" value="InterPro"/>
</dbReference>
<gene>
    <name evidence="7" type="ORF">glysoja_042796</name>
</gene>
<dbReference type="AlphaFoldDB" id="A0A0B2SM28"/>
<organism evidence="7">
    <name type="scientific">Glycine soja</name>
    <name type="common">Wild soybean</name>
    <dbReference type="NCBI Taxonomy" id="3848"/>
    <lineage>
        <taxon>Eukaryota</taxon>
        <taxon>Viridiplantae</taxon>
        <taxon>Streptophyta</taxon>
        <taxon>Embryophyta</taxon>
        <taxon>Tracheophyta</taxon>
        <taxon>Spermatophyta</taxon>
        <taxon>Magnoliopsida</taxon>
        <taxon>eudicotyledons</taxon>
        <taxon>Gunneridae</taxon>
        <taxon>Pentapetalae</taxon>
        <taxon>rosids</taxon>
        <taxon>fabids</taxon>
        <taxon>Fabales</taxon>
        <taxon>Fabaceae</taxon>
        <taxon>Papilionoideae</taxon>
        <taxon>50 kb inversion clade</taxon>
        <taxon>NPAAA clade</taxon>
        <taxon>indigoferoid/millettioid clade</taxon>
        <taxon>Phaseoleae</taxon>
        <taxon>Glycine</taxon>
        <taxon>Glycine subgen. Soja</taxon>
    </lineage>
</organism>
<keyword evidence="1" id="KW-0677">Repeat</keyword>
<reference evidence="7" key="1">
    <citation type="submission" date="2014-07" db="EMBL/GenBank/DDBJ databases">
        <title>Identification of a novel salt tolerance gene in wild soybean by whole-genome sequencing.</title>
        <authorList>
            <person name="Lam H.-M."/>
            <person name="Qi X."/>
            <person name="Li M.-W."/>
            <person name="Liu X."/>
            <person name="Xie M."/>
            <person name="Ni M."/>
            <person name="Xu X."/>
        </authorList>
    </citation>
    <scope>NUCLEOTIDE SEQUENCE [LARGE SCALE GENOMIC DNA]</scope>
    <source>
        <tissue evidence="7">Root</tissue>
    </source>
</reference>
<dbReference type="InterPro" id="IPR041118">
    <property type="entry name" value="Rx_N"/>
</dbReference>
<dbReference type="Proteomes" id="UP000053555">
    <property type="component" value="Unassembled WGS sequence"/>
</dbReference>
<accession>A0A0B2SM28</accession>
<keyword evidence="3" id="KW-0611">Plant defense</keyword>
<dbReference type="SUPFAM" id="SSF52540">
    <property type="entry name" value="P-loop containing nucleoside triphosphate hydrolases"/>
    <property type="match status" value="1"/>
</dbReference>
<dbReference type="Pfam" id="PF18052">
    <property type="entry name" value="Rx_N"/>
    <property type="match status" value="1"/>
</dbReference>
<dbReference type="InterPro" id="IPR027417">
    <property type="entry name" value="P-loop_NTPase"/>
</dbReference>
<dbReference type="GO" id="GO:0006952">
    <property type="term" value="P:defense response"/>
    <property type="evidence" value="ECO:0007669"/>
    <property type="project" value="UniProtKB-KW"/>
</dbReference>
<name>A0A0B2SM28_GLYSO</name>
<dbReference type="EMBL" id="KN642444">
    <property type="protein sequence ID" value="KHN45297.1"/>
    <property type="molecule type" value="Genomic_DNA"/>
</dbReference>
<dbReference type="Gene3D" id="1.20.5.4130">
    <property type="match status" value="1"/>
</dbReference>
<evidence type="ECO:0000256" key="2">
    <source>
        <dbReference type="ARBA" id="ARBA00022741"/>
    </source>
</evidence>
<evidence type="ECO:0000259" key="6">
    <source>
        <dbReference type="Pfam" id="PF18052"/>
    </source>
</evidence>
<keyword evidence="2" id="KW-0547">Nucleotide-binding</keyword>
<evidence type="ECO:0000313" key="7">
    <source>
        <dbReference type="EMBL" id="KHN45297.1"/>
    </source>
</evidence>
<keyword evidence="4" id="KW-0067">ATP-binding</keyword>
<evidence type="ECO:0000256" key="3">
    <source>
        <dbReference type="ARBA" id="ARBA00022821"/>
    </source>
</evidence>
<proteinExistence type="predicted"/>
<protein>
    <submittedName>
        <fullName evidence="7">Putative disease resistance protein RGA3</fullName>
    </submittedName>
</protein>
<dbReference type="Pfam" id="PF00931">
    <property type="entry name" value="NB-ARC"/>
    <property type="match status" value="1"/>
</dbReference>
<evidence type="ECO:0000259" key="5">
    <source>
        <dbReference type="Pfam" id="PF00931"/>
    </source>
</evidence>
<feature type="domain" description="NB-ARC" evidence="5">
    <location>
        <begin position="101"/>
        <end position="188"/>
    </location>
</feature>